<dbReference type="PANTHER" id="PTHR13696:SF52">
    <property type="entry name" value="PARA FAMILY PROTEIN CT_582"/>
    <property type="match status" value="1"/>
</dbReference>
<dbReference type="Pfam" id="PF01656">
    <property type="entry name" value="CbiA"/>
    <property type="match status" value="1"/>
</dbReference>
<dbReference type="InterPro" id="IPR002586">
    <property type="entry name" value="CobQ/CobB/MinD/ParA_Nub-bd_dom"/>
</dbReference>
<dbReference type="Gene3D" id="3.40.50.300">
    <property type="entry name" value="P-loop containing nucleotide triphosphate hydrolases"/>
    <property type="match status" value="1"/>
</dbReference>
<dbReference type="Proteomes" id="UP000192917">
    <property type="component" value="Unassembled WGS sequence"/>
</dbReference>
<dbReference type="InterPro" id="IPR050678">
    <property type="entry name" value="DNA_Partitioning_ATPase"/>
</dbReference>
<evidence type="ECO:0000313" key="3">
    <source>
        <dbReference type="Proteomes" id="UP000192917"/>
    </source>
</evidence>
<protein>
    <submittedName>
        <fullName evidence="2">Chromosome partitioning protein</fullName>
    </submittedName>
</protein>
<keyword evidence="3" id="KW-1185">Reference proteome</keyword>
<dbReference type="RefSeq" id="WP_085123099.1">
    <property type="nucleotide sequence ID" value="NZ_FWZX01000009.1"/>
</dbReference>
<proteinExistence type="predicted"/>
<reference evidence="2 3" key="1">
    <citation type="submission" date="2017-04" db="EMBL/GenBank/DDBJ databases">
        <authorList>
            <person name="Afonso C.L."/>
            <person name="Miller P.J."/>
            <person name="Scott M.A."/>
            <person name="Spackman E."/>
            <person name="Goraichik I."/>
            <person name="Dimitrov K.M."/>
            <person name="Suarez D.L."/>
            <person name="Swayne D.E."/>
        </authorList>
    </citation>
    <scope>NUCLEOTIDE SEQUENCE [LARGE SCALE GENOMIC DNA]</scope>
    <source>
        <strain evidence="2 3">USBA 355</strain>
    </source>
</reference>
<name>A0A1Y6BSD5_9PROT</name>
<feature type="domain" description="CobQ/CobB/MinD/ParA nucleotide binding" evidence="1">
    <location>
        <begin position="6"/>
        <end position="191"/>
    </location>
</feature>
<dbReference type="SUPFAM" id="SSF52540">
    <property type="entry name" value="P-loop containing nucleoside triphosphate hydrolases"/>
    <property type="match status" value="1"/>
</dbReference>
<accession>A0A1Y6BSD5</accession>
<sequence length="243" mass="25972">MAAQIISAIQQKGGVGKSTLLCAMAAYMARDGAKCLILDLDPQHTCLAFHNTAERLAEEGEGEGARFDVLEGDPSDSASLRPLIAEHKDGYDVIFIDTIGIESQMIVYAAAQSDLVLIPCGPSSPDAKGALKTWRKLQEVREISDRPEEALAVMTNVSLTAKITEIMMQSLLNQGVPLLATAVPTLTGWREMHATGDLPGGKAAVSLGHLMGALQTKGLLAYYRPGGPWDRRTGRQAVTEEVS</sequence>
<evidence type="ECO:0000313" key="2">
    <source>
        <dbReference type="EMBL" id="SMF26905.1"/>
    </source>
</evidence>
<dbReference type="PANTHER" id="PTHR13696">
    <property type="entry name" value="P-LOOP CONTAINING NUCLEOSIDE TRIPHOSPHATE HYDROLASE"/>
    <property type="match status" value="1"/>
</dbReference>
<evidence type="ECO:0000259" key="1">
    <source>
        <dbReference type="Pfam" id="PF01656"/>
    </source>
</evidence>
<dbReference type="STRING" id="560819.SAMN05428998_10937"/>
<dbReference type="InterPro" id="IPR027417">
    <property type="entry name" value="P-loop_NTPase"/>
</dbReference>
<dbReference type="CDD" id="cd02042">
    <property type="entry name" value="ParAB_family"/>
    <property type="match status" value="1"/>
</dbReference>
<organism evidence="2 3">
    <name type="scientific">Tistlia consotensis USBA 355</name>
    <dbReference type="NCBI Taxonomy" id="560819"/>
    <lineage>
        <taxon>Bacteria</taxon>
        <taxon>Pseudomonadati</taxon>
        <taxon>Pseudomonadota</taxon>
        <taxon>Alphaproteobacteria</taxon>
        <taxon>Rhodospirillales</taxon>
        <taxon>Rhodovibrionaceae</taxon>
        <taxon>Tistlia</taxon>
    </lineage>
</organism>
<gene>
    <name evidence="2" type="ORF">SAMN05428998_10937</name>
</gene>
<dbReference type="EMBL" id="FWZX01000009">
    <property type="protein sequence ID" value="SMF26905.1"/>
    <property type="molecule type" value="Genomic_DNA"/>
</dbReference>
<dbReference type="AlphaFoldDB" id="A0A1Y6BSD5"/>